<dbReference type="GO" id="GO:0003676">
    <property type="term" value="F:nucleic acid binding"/>
    <property type="evidence" value="ECO:0007669"/>
    <property type="project" value="InterPro"/>
</dbReference>
<dbReference type="Pfam" id="PF09299">
    <property type="entry name" value="Mu-transpos_C"/>
    <property type="match status" value="1"/>
</dbReference>
<gene>
    <name evidence="3" type="ORF">D1114_20755</name>
</gene>
<protein>
    <submittedName>
        <fullName evidence="3">Integrase</fullName>
    </submittedName>
</protein>
<sequence>MEPSGPQAASRHPFLVTIRGAPHVRCPRDNHRTQRPLPSYIHDGAARAARKGIPMALDLLDSCSIIGLDAHHIYQIGGGDFRYVYRTDNSATFASLTDPRVTATYEFSTLNRLNAAGRIRVIPFGLMPEHMRPGIVRDVDDILLSGLSAAHRNRIDGRHAMVKSALDLIESKEIKGTDEALAAAMDSIRNASEEYLATAMPEPEYALKMKLWQEGAGRKPKSRSSVTLPDKVSSRTLRRWISLYKRGGKKALVDNCAKQGNRNSYFTLDESALMARIIQKEYLTLQRKSIATVVVDVQHAFREENDWRTADGEVALKVPGREAVRQFIKRLDVFRVQVARYGQAEAMKRMRPVKQGIEVSRPFERVEMDEWKIDLLTILTQTGLINLFSDEEKKALDLLNRTKRWWLVAAIECRTRCIVGMTLTADPKTSSALKCLRMVVSDKGQFADAAGALSSWAIFSTPELLAVDNGSAFKSALFTSTCADLGIAKVQTIAGQPSMRGRIERVFNTLAMTLLPRLSGRTFGDTVKRARHPAEERACLGLEDLATVLVRWVVDVYHNTPHEGLNGRTPLEQWEADLKDGNYPLLAAPTARHKRIAFGLPLERVVRKDGIRILNVRYQSRDLAEWFLKHGTQRVEVRWFDGNIGSVEALLDGIWTEIPAASNGFEGVDATTWAAARRALRSRDAKRKEWEEDVVYRAIADIKALNAERQMSYKIMDHAWTEKRFQDVDNEALVAFDIVPTREKATDAPDGHGRTIRPVAPEKPSATRDAVERAPRRRPADDDWEFDA</sequence>
<evidence type="ECO:0000259" key="2">
    <source>
        <dbReference type="PROSITE" id="PS50994"/>
    </source>
</evidence>
<dbReference type="Proteomes" id="UP000266305">
    <property type="component" value="Unassembled WGS sequence"/>
</dbReference>
<feature type="domain" description="Integrase catalytic" evidence="2">
    <location>
        <begin position="358"/>
        <end position="578"/>
    </location>
</feature>
<dbReference type="InterPro" id="IPR036397">
    <property type="entry name" value="RNaseH_sf"/>
</dbReference>
<comment type="caution">
    <text evidence="3">The sequence shown here is derived from an EMBL/GenBank/DDBJ whole genome shotgun (WGS) entry which is preliminary data.</text>
</comment>
<evidence type="ECO:0000313" key="3">
    <source>
        <dbReference type="EMBL" id="RHZ91191.1"/>
    </source>
</evidence>
<dbReference type="SUPFAM" id="SSF53098">
    <property type="entry name" value="Ribonuclease H-like"/>
    <property type="match status" value="1"/>
</dbReference>
<feature type="compositionally biased region" description="Basic and acidic residues" evidence="1">
    <location>
        <begin position="765"/>
        <end position="781"/>
    </location>
</feature>
<reference evidence="3 4" key="1">
    <citation type="submission" date="2018-08" db="EMBL/GenBank/DDBJ databases">
        <title>Draft genome sequence of Rhodobacter sphaeroides FY.</title>
        <authorList>
            <person name="Rayyan A."/>
            <person name="Meyer T.E."/>
            <person name="Kyndt J.A."/>
        </authorList>
    </citation>
    <scope>NUCLEOTIDE SEQUENCE [LARGE SCALE GENOMIC DNA]</scope>
    <source>
        <strain evidence="3 4">FY</strain>
    </source>
</reference>
<feature type="compositionally biased region" description="Basic and acidic residues" evidence="1">
    <location>
        <begin position="744"/>
        <end position="753"/>
    </location>
</feature>
<dbReference type="InterPro" id="IPR015378">
    <property type="entry name" value="Transposase-like_Mu_C"/>
</dbReference>
<evidence type="ECO:0000313" key="4">
    <source>
        <dbReference type="Proteomes" id="UP000266305"/>
    </source>
</evidence>
<dbReference type="InterPro" id="IPR012337">
    <property type="entry name" value="RNaseH-like_sf"/>
</dbReference>
<proteinExistence type="predicted"/>
<feature type="region of interest" description="Disordered" evidence="1">
    <location>
        <begin position="744"/>
        <end position="788"/>
    </location>
</feature>
<dbReference type="AlphaFoldDB" id="A0AAX1UFQ2"/>
<accession>A0AAX1UFQ2</accession>
<dbReference type="InterPro" id="IPR001584">
    <property type="entry name" value="Integrase_cat-core"/>
</dbReference>
<dbReference type="PROSITE" id="PS50994">
    <property type="entry name" value="INTEGRASE"/>
    <property type="match status" value="1"/>
</dbReference>
<evidence type="ECO:0000256" key="1">
    <source>
        <dbReference type="SAM" id="MobiDB-lite"/>
    </source>
</evidence>
<dbReference type="EMBL" id="QWGP01000037">
    <property type="protein sequence ID" value="RHZ91191.1"/>
    <property type="molecule type" value="Genomic_DNA"/>
</dbReference>
<dbReference type="Gene3D" id="3.30.420.10">
    <property type="entry name" value="Ribonuclease H-like superfamily/Ribonuclease H"/>
    <property type="match status" value="1"/>
</dbReference>
<dbReference type="GO" id="GO:0015074">
    <property type="term" value="P:DNA integration"/>
    <property type="evidence" value="ECO:0007669"/>
    <property type="project" value="InterPro"/>
</dbReference>
<organism evidence="3 4">
    <name type="scientific">Cereibacter sphaeroides</name>
    <name type="common">Rhodobacter sphaeroides</name>
    <dbReference type="NCBI Taxonomy" id="1063"/>
    <lineage>
        <taxon>Bacteria</taxon>
        <taxon>Pseudomonadati</taxon>
        <taxon>Pseudomonadota</taxon>
        <taxon>Alphaproteobacteria</taxon>
        <taxon>Rhodobacterales</taxon>
        <taxon>Paracoccaceae</taxon>
        <taxon>Cereibacter</taxon>
    </lineage>
</organism>
<name>A0AAX1UFQ2_CERSP</name>